<reference evidence="1 2" key="1">
    <citation type="submission" date="2024-10" db="EMBL/GenBank/DDBJ databases">
        <authorList>
            <person name="Kim D."/>
        </authorList>
    </citation>
    <scope>NUCLEOTIDE SEQUENCE [LARGE SCALE GENOMIC DNA]</scope>
    <source>
        <strain evidence="1">BH-2024</strain>
    </source>
</reference>
<organism evidence="1 2">
    <name type="scientific">Heterodera trifolii</name>
    <dbReference type="NCBI Taxonomy" id="157864"/>
    <lineage>
        <taxon>Eukaryota</taxon>
        <taxon>Metazoa</taxon>
        <taxon>Ecdysozoa</taxon>
        <taxon>Nematoda</taxon>
        <taxon>Chromadorea</taxon>
        <taxon>Rhabditida</taxon>
        <taxon>Tylenchina</taxon>
        <taxon>Tylenchomorpha</taxon>
        <taxon>Tylenchoidea</taxon>
        <taxon>Heteroderidae</taxon>
        <taxon>Heteroderinae</taxon>
        <taxon>Heterodera</taxon>
    </lineage>
</organism>
<dbReference type="Proteomes" id="UP001620626">
    <property type="component" value="Unassembled WGS sequence"/>
</dbReference>
<keyword evidence="2" id="KW-1185">Reference proteome</keyword>
<protein>
    <submittedName>
        <fullName evidence="1">Uncharacterized protein</fullName>
    </submittedName>
</protein>
<evidence type="ECO:0000313" key="2">
    <source>
        <dbReference type="Proteomes" id="UP001620626"/>
    </source>
</evidence>
<dbReference type="EMBL" id="JBICBT010001388">
    <property type="protein sequence ID" value="KAL3069947.1"/>
    <property type="molecule type" value="Genomic_DNA"/>
</dbReference>
<name>A0ABD2HWQ9_9BILA</name>
<proteinExistence type="predicted"/>
<accession>A0ABD2HWQ9</accession>
<comment type="caution">
    <text evidence="1">The sequence shown here is derived from an EMBL/GenBank/DDBJ whole genome shotgun (WGS) entry which is preliminary data.</text>
</comment>
<evidence type="ECO:0000313" key="1">
    <source>
        <dbReference type="EMBL" id="KAL3069947.1"/>
    </source>
</evidence>
<gene>
    <name evidence="1" type="ORF">niasHT_031429</name>
</gene>
<dbReference type="AlphaFoldDB" id="A0ABD2HWQ9"/>
<sequence>MSAFEKLKQSPSQLGNLTIRQTERSNNVRIYKKMNNGKENWWPFPQEPLPAEITSFEFIEIKCVNSEVIAFLQRVERLFKDCGIVLRVWILPNQRRSWSIFKDKIWPLIRNFTALLAPAAWFSVLQENIPHTALDNFANLRMLEFGDASPSPEAIDWLHISSTDGRPKTMRCGLRRQVFDEIRARFVAASSPTIFIILFQCLHPIEPFQIDNDVTNERMGLQLLENARPNTTELHNRRLLVRCPVDRNVEQWAQFEQTVRNWQLAEQPRLFIEFNDKQLSEDITNEGEGTSNQ</sequence>